<dbReference type="EMBL" id="JAHDTB010000007">
    <property type="protein sequence ID" value="MBW8287942.1"/>
    <property type="molecule type" value="Genomic_DNA"/>
</dbReference>
<evidence type="ECO:0000313" key="18">
    <source>
        <dbReference type="EMBL" id="MBW8287942.1"/>
    </source>
</evidence>
<dbReference type="Pfam" id="PF00072">
    <property type="entry name" value="Response_reg"/>
    <property type="match status" value="1"/>
</dbReference>
<dbReference type="PROSITE" id="PS50109">
    <property type="entry name" value="HIS_KIN"/>
    <property type="match status" value="1"/>
</dbReference>
<dbReference type="CDD" id="cd00088">
    <property type="entry name" value="HPT"/>
    <property type="match status" value="1"/>
</dbReference>
<dbReference type="InterPro" id="IPR004358">
    <property type="entry name" value="Sig_transdc_His_kin-like_C"/>
</dbReference>
<comment type="caution">
    <text evidence="18">The sequence shown here is derived from an EMBL/GenBank/DDBJ whole genome shotgun (WGS) entry which is preliminary data.</text>
</comment>
<evidence type="ECO:0000256" key="8">
    <source>
        <dbReference type="ARBA" id="ARBA00022840"/>
    </source>
</evidence>
<dbReference type="InterPro" id="IPR005467">
    <property type="entry name" value="His_kinase_dom"/>
</dbReference>
<gene>
    <name evidence="18" type="ORF">KIF53_09920</name>
</gene>
<dbReference type="Proteomes" id="UP000711178">
    <property type="component" value="Unassembled WGS sequence"/>
</dbReference>
<evidence type="ECO:0000256" key="14">
    <source>
        <dbReference type="SAM" id="Phobius"/>
    </source>
</evidence>
<evidence type="ECO:0000256" key="4">
    <source>
        <dbReference type="ARBA" id="ARBA00022475"/>
    </source>
</evidence>
<dbReference type="PRINTS" id="PR00344">
    <property type="entry name" value="BCTRLSENSOR"/>
</dbReference>
<dbReference type="InterPro" id="IPR011006">
    <property type="entry name" value="CheY-like_superfamily"/>
</dbReference>
<dbReference type="SMART" id="SM00448">
    <property type="entry name" value="REC"/>
    <property type="match status" value="1"/>
</dbReference>
<dbReference type="Gene3D" id="1.20.120.160">
    <property type="entry name" value="HPT domain"/>
    <property type="match status" value="1"/>
</dbReference>
<evidence type="ECO:0000313" key="19">
    <source>
        <dbReference type="Proteomes" id="UP000711178"/>
    </source>
</evidence>
<keyword evidence="11 14" id="KW-0472">Membrane</keyword>
<keyword evidence="19" id="KW-1185">Reference proteome</keyword>
<feature type="modified residue" description="4-aspartylphosphate" evidence="13">
    <location>
        <position position="537"/>
    </location>
</feature>
<dbReference type="SMART" id="SM00073">
    <property type="entry name" value="HPT"/>
    <property type="match status" value="1"/>
</dbReference>
<evidence type="ECO:0000259" key="16">
    <source>
        <dbReference type="PROSITE" id="PS50110"/>
    </source>
</evidence>
<dbReference type="PROSITE" id="PS50110">
    <property type="entry name" value="RESPONSE_REGULATORY"/>
    <property type="match status" value="1"/>
</dbReference>
<dbReference type="SUPFAM" id="SSF55874">
    <property type="entry name" value="ATPase domain of HSP90 chaperone/DNA topoisomerase II/histidine kinase"/>
    <property type="match status" value="1"/>
</dbReference>
<dbReference type="Gene3D" id="3.30.565.10">
    <property type="entry name" value="Histidine kinase-like ATPase, C-terminal domain"/>
    <property type="match status" value="1"/>
</dbReference>
<evidence type="ECO:0000256" key="12">
    <source>
        <dbReference type="PROSITE-ProRule" id="PRU00110"/>
    </source>
</evidence>
<keyword evidence="7" id="KW-0547">Nucleotide-binding</keyword>
<evidence type="ECO:0000256" key="5">
    <source>
        <dbReference type="ARBA" id="ARBA00022553"/>
    </source>
</evidence>
<organism evidence="18 19">
    <name type="scientific">Chromobacterium subtsugae</name>
    <dbReference type="NCBI Taxonomy" id="251747"/>
    <lineage>
        <taxon>Bacteria</taxon>
        <taxon>Pseudomonadati</taxon>
        <taxon>Pseudomonadota</taxon>
        <taxon>Betaproteobacteria</taxon>
        <taxon>Neisseriales</taxon>
        <taxon>Chromobacteriaceae</taxon>
        <taxon>Chromobacterium</taxon>
    </lineage>
</organism>
<reference evidence="18 19" key="1">
    <citation type="submission" date="2021-05" db="EMBL/GenBank/DDBJ databases">
        <title>Draft Whole Genome Sequencing Of Biosensor Chromobacterium violaceum Strain CV026 Reveals A Regulatory RNA In Chromobacterium violaceum Phenotype Regulatory Network.</title>
        <authorList>
            <person name="Hong K.W."/>
            <person name="Chan K.G."/>
            <person name="Chang C.-Y."/>
        </authorList>
    </citation>
    <scope>NUCLEOTIDE SEQUENCE [LARGE SCALE GENOMIC DNA]</scope>
    <source>
        <strain evidence="18 19">ATCC 31532</strain>
    </source>
</reference>
<dbReference type="Gene3D" id="3.40.50.2300">
    <property type="match status" value="1"/>
</dbReference>
<dbReference type="RefSeq" id="WP_052257913.1">
    <property type="nucleotide sequence ID" value="NZ_CP142381.1"/>
</dbReference>
<keyword evidence="8" id="KW-0067">ATP-binding</keyword>
<protein>
    <recommendedName>
        <fullName evidence="3">histidine kinase</fullName>
        <ecNumber evidence="3">2.7.13.3</ecNumber>
    </recommendedName>
</protein>
<dbReference type="SUPFAM" id="SSF52172">
    <property type="entry name" value="CheY-like"/>
    <property type="match status" value="1"/>
</dbReference>
<feature type="transmembrane region" description="Helical" evidence="14">
    <location>
        <begin position="12"/>
        <end position="33"/>
    </location>
</feature>
<dbReference type="CDD" id="cd16922">
    <property type="entry name" value="HATPase_EvgS-ArcB-TorS-like"/>
    <property type="match status" value="1"/>
</dbReference>
<evidence type="ECO:0000259" key="17">
    <source>
        <dbReference type="PROSITE" id="PS50894"/>
    </source>
</evidence>
<keyword evidence="4" id="KW-1003">Cell membrane</keyword>
<evidence type="ECO:0000256" key="11">
    <source>
        <dbReference type="ARBA" id="ARBA00023136"/>
    </source>
</evidence>
<dbReference type="InterPro" id="IPR008207">
    <property type="entry name" value="Sig_transdc_His_kin_Hpt_dom"/>
</dbReference>
<dbReference type="InterPro" id="IPR036097">
    <property type="entry name" value="HisK_dim/P_sf"/>
</dbReference>
<dbReference type="PANTHER" id="PTHR45339:SF1">
    <property type="entry name" value="HYBRID SIGNAL TRANSDUCTION HISTIDINE KINASE J"/>
    <property type="match status" value="1"/>
</dbReference>
<dbReference type="InterPro" id="IPR036641">
    <property type="entry name" value="HPT_dom_sf"/>
</dbReference>
<evidence type="ECO:0000256" key="2">
    <source>
        <dbReference type="ARBA" id="ARBA00004651"/>
    </source>
</evidence>
<dbReference type="PROSITE" id="PS50894">
    <property type="entry name" value="HPT"/>
    <property type="match status" value="1"/>
</dbReference>
<keyword evidence="9 14" id="KW-1133">Transmembrane helix</keyword>
<feature type="modified residue" description="Phosphohistidine" evidence="12">
    <location>
        <position position="671"/>
    </location>
</feature>
<evidence type="ECO:0000256" key="7">
    <source>
        <dbReference type="ARBA" id="ARBA00022741"/>
    </source>
</evidence>
<dbReference type="SUPFAM" id="SSF47384">
    <property type="entry name" value="Homodimeric domain of signal transducing histidine kinase"/>
    <property type="match status" value="1"/>
</dbReference>
<comment type="subcellular location">
    <subcellularLocation>
        <location evidence="2">Cell membrane</location>
        <topology evidence="2">Multi-pass membrane protein</topology>
    </subcellularLocation>
</comment>
<dbReference type="Pfam" id="PF00512">
    <property type="entry name" value="HisKA"/>
    <property type="match status" value="1"/>
</dbReference>
<evidence type="ECO:0000256" key="1">
    <source>
        <dbReference type="ARBA" id="ARBA00000085"/>
    </source>
</evidence>
<proteinExistence type="predicted"/>
<feature type="domain" description="Response regulatory" evidence="16">
    <location>
        <begin position="488"/>
        <end position="604"/>
    </location>
</feature>
<evidence type="ECO:0000256" key="6">
    <source>
        <dbReference type="ARBA" id="ARBA00022692"/>
    </source>
</evidence>
<dbReference type="CDD" id="cd17546">
    <property type="entry name" value="REC_hyHK_CKI1_RcsC-like"/>
    <property type="match status" value="1"/>
</dbReference>
<dbReference type="SUPFAM" id="SSF47226">
    <property type="entry name" value="Histidine-containing phosphotransfer domain, HPT domain"/>
    <property type="match status" value="1"/>
</dbReference>
<dbReference type="Pfam" id="PF02518">
    <property type="entry name" value="HATPase_c"/>
    <property type="match status" value="1"/>
</dbReference>
<sequence>MSVLKRQRLDWRMLIAIGATLICVFIGVAYIQFRQSEMLAGALRDQNDNVTWAYFQLETEGLRLQAALQKAQRRRVDPEELQQRYDIFVSRVGIIRSGLYQSLLQDQPEYRTMQPRLDRFIRQGDALLSRPGALQDPAALERLASQLASLADGLHDMSLSANQAMAERSDLRNRAMEQHIAIGNWLMGFEWALALGFGFTVIRQLRQLEKRRQTLEILTARLEEARKQAEAGSLAKSVFLANMSHEIRTPLNGVLGMLSLLASEAPNPVQAGYIRTAEESAKHLLFLLNDVLDASKLESGKLELAPVTCNLSYLLRQLAKLMSAQAQAKGLMLSLDMATAIPEWVEVDPTRLRQILLNLLSNAVKFTERGGVAIHASCTPGARADQCNLQLIVTDTGVGMSKETLSRLFRRFSQGDSSTARQYGGSGLGLEISQSLAALMGGEISVTSVLGQGSCFQLSLPLKIIQAPQLPEEAASPPLRLDDGPPRRVLVVDDNEVNRKYIQAMLERMNQQPTMAGTGPEALEIARKQPFDLVLMDLHMPGMDGIETSRRLREEALTPRMAIVALTADAFPETRQTTLRQGLDGFLAKPVDGDQLLAALRRHLPPAAPVAALDDAPELDEKTIAGFIELLSPAKYRELATQFFSNHESTLRLLEANRQAPDRDQLFHLAHSLKGGALTLGFSGLARRCQELEQEAQQDVCAPERIIGQLAAQFRATREACVRQGYLACAAG</sequence>
<dbReference type="InterPro" id="IPR003661">
    <property type="entry name" value="HisK_dim/P_dom"/>
</dbReference>
<keyword evidence="10" id="KW-0902">Two-component regulatory system</keyword>
<keyword evidence="6 14" id="KW-0812">Transmembrane</keyword>
<evidence type="ECO:0000256" key="13">
    <source>
        <dbReference type="PROSITE-ProRule" id="PRU00169"/>
    </source>
</evidence>
<comment type="catalytic activity">
    <reaction evidence="1">
        <text>ATP + protein L-histidine = ADP + protein N-phospho-L-histidine.</text>
        <dbReference type="EC" id="2.7.13.3"/>
    </reaction>
</comment>
<keyword evidence="5 13" id="KW-0597">Phosphoprotein</keyword>
<dbReference type="CDD" id="cd00082">
    <property type="entry name" value="HisKA"/>
    <property type="match status" value="1"/>
</dbReference>
<evidence type="ECO:0000256" key="3">
    <source>
        <dbReference type="ARBA" id="ARBA00012438"/>
    </source>
</evidence>
<dbReference type="SMART" id="SM00388">
    <property type="entry name" value="HisKA"/>
    <property type="match status" value="1"/>
</dbReference>
<dbReference type="Gene3D" id="1.10.287.130">
    <property type="match status" value="1"/>
</dbReference>
<dbReference type="InterPro" id="IPR036890">
    <property type="entry name" value="HATPase_C_sf"/>
</dbReference>
<feature type="domain" description="Histidine kinase" evidence="15">
    <location>
        <begin position="242"/>
        <end position="464"/>
    </location>
</feature>
<evidence type="ECO:0000256" key="10">
    <source>
        <dbReference type="ARBA" id="ARBA00023012"/>
    </source>
</evidence>
<evidence type="ECO:0000256" key="9">
    <source>
        <dbReference type="ARBA" id="ARBA00022989"/>
    </source>
</evidence>
<dbReference type="Pfam" id="PF01627">
    <property type="entry name" value="Hpt"/>
    <property type="match status" value="1"/>
</dbReference>
<dbReference type="GeneID" id="89685967"/>
<dbReference type="SMART" id="SM00387">
    <property type="entry name" value="HATPase_c"/>
    <property type="match status" value="1"/>
</dbReference>
<name>A0ABS7FCZ0_9NEIS</name>
<dbReference type="InterPro" id="IPR003594">
    <property type="entry name" value="HATPase_dom"/>
</dbReference>
<evidence type="ECO:0000259" key="15">
    <source>
        <dbReference type="PROSITE" id="PS50109"/>
    </source>
</evidence>
<feature type="domain" description="HPt" evidence="17">
    <location>
        <begin position="632"/>
        <end position="724"/>
    </location>
</feature>
<dbReference type="EC" id="2.7.13.3" evidence="3"/>
<dbReference type="PANTHER" id="PTHR45339">
    <property type="entry name" value="HYBRID SIGNAL TRANSDUCTION HISTIDINE KINASE J"/>
    <property type="match status" value="1"/>
</dbReference>
<dbReference type="InterPro" id="IPR001789">
    <property type="entry name" value="Sig_transdc_resp-reg_receiver"/>
</dbReference>
<accession>A0ABS7FCZ0</accession>